<dbReference type="Pfam" id="PF14410">
    <property type="entry name" value="GH-E"/>
    <property type="match status" value="1"/>
</dbReference>
<reference evidence="3 4" key="1">
    <citation type="submission" date="2020-03" db="EMBL/GenBank/DDBJ databases">
        <title>Leucobacter sp. nov., isolated from beetles.</title>
        <authorList>
            <person name="Hyun D.-W."/>
            <person name="Bae J.-W."/>
        </authorList>
    </citation>
    <scope>NUCLEOTIDE SEQUENCE [LARGE SCALE GENOMIC DNA]</scope>
    <source>
        <strain evidence="3 4">HDW9B</strain>
    </source>
</reference>
<dbReference type="Proteomes" id="UP000501387">
    <property type="component" value="Chromosome"/>
</dbReference>
<proteinExistence type="predicted"/>
<evidence type="ECO:0000259" key="2">
    <source>
        <dbReference type="Pfam" id="PF14410"/>
    </source>
</evidence>
<dbReference type="EMBL" id="CP049934">
    <property type="protein sequence ID" value="QIM16217.1"/>
    <property type="molecule type" value="Genomic_DNA"/>
</dbReference>
<name>A0A6G8FIL9_9MICO</name>
<evidence type="ECO:0000313" key="3">
    <source>
        <dbReference type="EMBL" id="QIM16217.1"/>
    </source>
</evidence>
<feature type="region of interest" description="Disordered" evidence="1">
    <location>
        <begin position="496"/>
        <end position="517"/>
    </location>
</feature>
<dbReference type="KEGG" id="lins:G7067_06940"/>
<gene>
    <name evidence="3" type="ORF">G7067_06940</name>
</gene>
<feature type="domain" description="Toxin YqcG C-terminal" evidence="2">
    <location>
        <begin position="592"/>
        <end position="648"/>
    </location>
</feature>
<evidence type="ECO:0000256" key="1">
    <source>
        <dbReference type="SAM" id="MobiDB-lite"/>
    </source>
</evidence>
<dbReference type="AlphaFoldDB" id="A0A6G8FIL9"/>
<dbReference type="InterPro" id="IPR026835">
    <property type="entry name" value="YqcG_C"/>
</dbReference>
<evidence type="ECO:0000313" key="4">
    <source>
        <dbReference type="Proteomes" id="UP000501387"/>
    </source>
</evidence>
<organism evidence="3 4">
    <name type="scientific">Leucobacter insecticola</name>
    <dbReference type="NCBI Taxonomy" id="2714934"/>
    <lineage>
        <taxon>Bacteria</taxon>
        <taxon>Bacillati</taxon>
        <taxon>Actinomycetota</taxon>
        <taxon>Actinomycetes</taxon>
        <taxon>Micrococcales</taxon>
        <taxon>Microbacteriaceae</taxon>
        <taxon>Leucobacter</taxon>
    </lineage>
</organism>
<keyword evidence="4" id="KW-1185">Reference proteome</keyword>
<sequence length="653" mass="69079">MSVVEFSADSWQASSPGLLKGLGRRVEALSELASGLESLAGSDQISGQGADAMRDYILRVHVPIAQSLFLTVITFQTAVGKYWDGYRGVDTDGGFRLVRDELSGHEAQLNEGIADLDRLSQDLKDIDADAAHLVSLGGAGSRAVTQTAGVLRGMLGISTSLQSTWESYEATDPGFDQVKEAISELKRIVREVGNLKVGRGRSFSPESWAVSFGDLGGLVDGMATYCDENAQIASDGWQLALDGYGDDLERERREKAGWDLVGDALQIVGGAVLTVVGLGLTPFTGGFSLGLTALGGTLLVGGINGAINHASIWQTGRELNLIGDAASGVAKWYDEGIGQAARDSGSPVLQFLGGAGAAVVDMAGGALQFNLVETDRALGALATDERARAQLWGQVTGAWDRVVSGDAYAIGYATATVASVVVPGGVAIAGRLNQGSSAIKPLSGVTKSLAGAWSSVLAGVKGLANGVKDAFKGAGAGAVTVAEKVKSALNWAKGSEAPTAPKIPAEPKTGKLPKLGEPNSYGYDADGFRLPYANSRPDYAPGQVEKVWNNARAQQLKDFAEGRLDAPPSAPGPNQLWVKDISGDWKKIEWQPKQPREGIWDMGHIPEAKYSDLRRKYLSGEISKEKFLEEYRKVENYRVEDSLRNQSHIDEKG</sequence>
<accession>A0A6G8FIL9</accession>
<dbReference type="RefSeq" id="WP_166323019.1">
    <property type="nucleotide sequence ID" value="NZ_CP049934.1"/>
</dbReference>
<protein>
    <recommendedName>
        <fullName evidence="2">Toxin YqcG C-terminal domain-containing protein</fullName>
    </recommendedName>
</protein>